<proteinExistence type="predicted"/>
<dbReference type="Pfam" id="PF13402">
    <property type="entry name" value="Peptidase_M60"/>
    <property type="match status" value="1"/>
</dbReference>
<dbReference type="InterPro" id="IPR008979">
    <property type="entry name" value="Galactose-bd-like_sf"/>
</dbReference>
<sequence length="694" mass="79718">MANLVDGDLRSGFVSNTGEPLAEFFIDLGDLYKLSSIHLYAKDPGYMRSRGSYDTFSVYTWDKYSPICDMNLQYPWNLVKNNLNFQQNNESIVLSGPITAQYIIIMMDKGISNANIKVVTMSEIEAFGLKVKEGFVPLEPPTQWSPRPVDPDSLADKVKLSAKSWAYFKRGLDLYPYPLEEFHTPEIQAAIRDIINNYGTYFAHRAPCNWKVYKWHGNDIIPMLNYNKILLAQNGTNVTLLPGSIRMIGGILSGAKPTSYSVILNVSRAGNFFPIGAYAKAGEAFRYRVHALSPKTLQGYSIQVNPQTDFLYNHKEFLRWLWVNSSRPLKVTDSFSSPVGGVITLAIPDNSTIQIVFENVYRYPWFDIRNHKSIDTWERQQALYPHTPFTMVMGDRMITMLPTSSFLRMNTENMKFSVNYHDNAIKMIHNYRGTVFETEPFMGFVVDEQISAGWGHSGWPGQPMMGHKPWEQYFRDMKLIKSGTSDSIIHEIGHNLQVNMLTFVNGSEVTNELYIPLVFKYLLNISAYNFSVLSETGHIYIANLVRQWESKMYSGVNLDYYVILGHHFGPGLVGNILSRKMTDGVILKEESEKIHYWIKWASLESGYDLVPFHRLWHFPIEQRTIDATQHLPCFFPDDELTLRVPDLVNDILLQSAKNCYRQNTNKVAFRGNIFRGINNVDKQFIFFQPVPRQQ</sequence>
<organism evidence="3 4">
    <name type="scientific">Paragonimus heterotremus</name>
    <dbReference type="NCBI Taxonomy" id="100268"/>
    <lineage>
        <taxon>Eukaryota</taxon>
        <taxon>Metazoa</taxon>
        <taxon>Spiralia</taxon>
        <taxon>Lophotrochozoa</taxon>
        <taxon>Platyhelminthes</taxon>
        <taxon>Trematoda</taxon>
        <taxon>Digenea</taxon>
        <taxon>Plagiorchiida</taxon>
        <taxon>Troglotremata</taxon>
        <taxon>Troglotrematidae</taxon>
        <taxon>Paragonimus</taxon>
    </lineage>
</organism>
<dbReference type="Proteomes" id="UP000748531">
    <property type="component" value="Unassembled WGS sequence"/>
</dbReference>
<evidence type="ECO:0000259" key="1">
    <source>
        <dbReference type="PROSITE" id="PS50022"/>
    </source>
</evidence>
<dbReference type="Gene3D" id="2.60.120.260">
    <property type="entry name" value="Galactose-binding domain-like"/>
    <property type="match status" value="1"/>
</dbReference>
<feature type="domain" description="F5/8 type C" evidence="1">
    <location>
        <begin position="1"/>
        <end position="129"/>
    </location>
</feature>
<dbReference type="Gene3D" id="1.10.390.30">
    <property type="entry name" value="Peptidase M60, enhancin-like domain 3"/>
    <property type="match status" value="1"/>
</dbReference>
<evidence type="ECO:0000313" key="3">
    <source>
        <dbReference type="EMBL" id="KAF5394492.1"/>
    </source>
</evidence>
<dbReference type="PROSITE" id="PS50022">
    <property type="entry name" value="FA58C_3"/>
    <property type="match status" value="1"/>
</dbReference>
<evidence type="ECO:0008006" key="5">
    <source>
        <dbReference type="Google" id="ProtNLM"/>
    </source>
</evidence>
<keyword evidence="4" id="KW-1185">Reference proteome</keyword>
<dbReference type="Gene3D" id="3.40.390.80">
    <property type="entry name" value="Peptidase M60, enhancin-like domain 2"/>
    <property type="match status" value="1"/>
</dbReference>
<dbReference type="PROSITE" id="PS51723">
    <property type="entry name" value="PEPTIDASE_M60"/>
    <property type="match status" value="1"/>
</dbReference>
<dbReference type="SUPFAM" id="SSF49785">
    <property type="entry name" value="Galactose-binding domain-like"/>
    <property type="match status" value="1"/>
</dbReference>
<dbReference type="OrthoDB" id="10260387at2759"/>
<dbReference type="SMART" id="SM01276">
    <property type="entry name" value="M60-like"/>
    <property type="match status" value="1"/>
</dbReference>
<evidence type="ECO:0000259" key="2">
    <source>
        <dbReference type="PROSITE" id="PS51723"/>
    </source>
</evidence>
<comment type="caution">
    <text evidence="3">The sequence shown here is derived from an EMBL/GenBank/DDBJ whole genome shotgun (WGS) entry which is preliminary data.</text>
</comment>
<gene>
    <name evidence="3" type="ORF">PHET_11347</name>
</gene>
<dbReference type="PANTHER" id="PTHR15730">
    <property type="entry name" value="EXPERIMENTAL AUTOIMMUNE PROSTATITIS ANTIGEN 2-RELATED"/>
    <property type="match status" value="1"/>
</dbReference>
<dbReference type="EMBL" id="LUCH01018347">
    <property type="protein sequence ID" value="KAF5394492.1"/>
    <property type="molecule type" value="Genomic_DNA"/>
</dbReference>
<dbReference type="InterPro" id="IPR051244">
    <property type="entry name" value="TCAF"/>
</dbReference>
<evidence type="ECO:0000313" key="4">
    <source>
        <dbReference type="Proteomes" id="UP000748531"/>
    </source>
</evidence>
<dbReference type="InterPro" id="IPR000421">
    <property type="entry name" value="FA58C"/>
</dbReference>
<reference evidence="3" key="1">
    <citation type="submission" date="2019-05" db="EMBL/GenBank/DDBJ databases">
        <title>Annotation for the trematode Paragonimus heterotremus.</title>
        <authorList>
            <person name="Choi Y.-J."/>
        </authorList>
    </citation>
    <scope>NUCLEOTIDE SEQUENCE</scope>
    <source>
        <strain evidence="3">LC</strain>
    </source>
</reference>
<name>A0A8J4WSE2_9TREM</name>
<dbReference type="AlphaFoldDB" id="A0A8J4WSE2"/>
<accession>A0A8J4WSE2</accession>
<dbReference type="PANTHER" id="PTHR15730:SF5">
    <property type="entry name" value="SI:CH211-210B2.2-RELATED"/>
    <property type="match status" value="1"/>
</dbReference>
<dbReference type="InterPro" id="IPR031161">
    <property type="entry name" value="Peptidase_M60_dom"/>
</dbReference>
<feature type="domain" description="Peptidase M60" evidence="2">
    <location>
        <begin position="270"/>
        <end position="569"/>
    </location>
</feature>
<protein>
    <recommendedName>
        <fullName evidence="5">Peptidase M60 domain-containing protein</fullName>
    </recommendedName>
</protein>
<dbReference type="InterPro" id="IPR042279">
    <property type="entry name" value="Pep_M60_3"/>
</dbReference>